<dbReference type="OrthoDB" id="9768937at2"/>
<keyword evidence="1" id="KW-0812">Transmembrane</keyword>
<protein>
    <recommendedName>
        <fullName evidence="4">Tetratricopeptide repeat protein</fullName>
    </recommendedName>
</protein>
<dbReference type="Proteomes" id="UP000319732">
    <property type="component" value="Unassembled WGS sequence"/>
</dbReference>
<reference evidence="2 3" key="1">
    <citation type="submission" date="2019-06" db="EMBL/GenBank/DDBJ databases">
        <title>Whole genome sequence for Cellvibrionaceae sp. R142.</title>
        <authorList>
            <person name="Wang G."/>
        </authorList>
    </citation>
    <scope>NUCLEOTIDE SEQUENCE [LARGE SCALE GENOMIC DNA]</scope>
    <source>
        <strain evidence="2 3">R142</strain>
    </source>
</reference>
<sequence>MILIQKQPTIDGLKHIESLKGLSFMTYSSWVSAFQWVGLIGAICALISFVGIWYCGNKASAEQQRKILVLERSTDILAQFGEIAMLGMHGSEYAIPSVIKVSTPLTQSLEGTYDVLDGRLQYRNTDESLEILLNSARQFPDFPFSHYAIAYILYQRDDASWREHAEKSLEILEKTTTIPNHNPDHDKILAELKSELK</sequence>
<dbReference type="EMBL" id="VHSG01000004">
    <property type="protein sequence ID" value="TQV85180.1"/>
    <property type="molecule type" value="Genomic_DNA"/>
</dbReference>
<organism evidence="2 3">
    <name type="scientific">Exilibacterium tricleocarpae</name>
    <dbReference type="NCBI Taxonomy" id="2591008"/>
    <lineage>
        <taxon>Bacteria</taxon>
        <taxon>Pseudomonadati</taxon>
        <taxon>Pseudomonadota</taxon>
        <taxon>Gammaproteobacteria</taxon>
        <taxon>Cellvibrionales</taxon>
        <taxon>Cellvibrionaceae</taxon>
        <taxon>Exilibacterium</taxon>
    </lineage>
</organism>
<keyword evidence="1" id="KW-1133">Transmembrane helix</keyword>
<name>A0A545U6T0_9GAMM</name>
<dbReference type="RefSeq" id="WP_142902727.1">
    <property type="nucleotide sequence ID" value="NZ_ML660088.1"/>
</dbReference>
<keyword evidence="3" id="KW-1185">Reference proteome</keyword>
<evidence type="ECO:0000313" key="2">
    <source>
        <dbReference type="EMBL" id="TQV85180.1"/>
    </source>
</evidence>
<proteinExistence type="predicted"/>
<feature type="transmembrane region" description="Helical" evidence="1">
    <location>
        <begin position="33"/>
        <end position="56"/>
    </location>
</feature>
<evidence type="ECO:0008006" key="4">
    <source>
        <dbReference type="Google" id="ProtNLM"/>
    </source>
</evidence>
<gene>
    <name evidence="2" type="ORF">FKG94_03045</name>
</gene>
<comment type="caution">
    <text evidence="2">The sequence shown here is derived from an EMBL/GenBank/DDBJ whole genome shotgun (WGS) entry which is preliminary data.</text>
</comment>
<evidence type="ECO:0000256" key="1">
    <source>
        <dbReference type="SAM" id="Phobius"/>
    </source>
</evidence>
<dbReference type="AlphaFoldDB" id="A0A545U6T0"/>
<accession>A0A545U6T0</accession>
<keyword evidence="1" id="KW-0472">Membrane</keyword>
<evidence type="ECO:0000313" key="3">
    <source>
        <dbReference type="Proteomes" id="UP000319732"/>
    </source>
</evidence>